<evidence type="ECO:0000313" key="2">
    <source>
        <dbReference type="Proteomes" id="UP000053732"/>
    </source>
</evidence>
<accession>A0A0G4PLB0</accession>
<protein>
    <submittedName>
        <fullName evidence="1">Str. FM013</fullName>
    </submittedName>
</protein>
<dbReference type="Proteomes" id="UP000053732">
    <property type="component" value="Unassembled WGS sequence"/>
</dbReference>
<dbReference type="EMBL" id="HG793153">
    <property type="protein sequence ID" value="CRL26941.1"/>
    <property type="molecule type" value="Genomic_DNA"/>
</dbReference>
<gene>
    <name evidence="1" type="ORF">PCAMFM013_S020g000100</name>
</gene>
<keyword evidence="2" id="KW-1185">Reference proteome</keyword>
<reference evidence="1 2" key="1">
    <citation type="journal article" date="2014" name="Nat. Commun.">
        <title>Multiple recent horizontal transfers of a large genomic region in cheese making fungi.</title>
        <authorList>
            <person name="Cheeseman K."/>
            <person name="Ropars J."/>
            <person name="Renault P."/>
            <person name="Dupont J."/>
            <person name="Gouzy J."/>
            <person name="Branca A."/>
            <person name="Abraham A.L."/>
            <person name="Ceppi M."/>
            <person name="Conseiller E."/>
            <person name="Debuchy R."/>
            <person name="Malagnac F."/>
            <person name="Goarin A."/>
            <person name="Silar P."/>
            <person name="Lacoste S."/>
            <person name="Sallet E."/>
            <person name="Bensimon A."/>
            <person name="Giraud T."/>
            <person name="Brygoo Y."/>
        </authorList>
    </citation>
    <scope>NUCLEOTIDE SEQUENCE [LARGE SCALE GENOMIC DNA]</scope>
    <source>
        <strain evidence="2">FM 013</strain>
    </source>
</reference>
<dbReference type="AlphaFoldDB" id="A0A0G4PLB0"/>
<proteinExistence type="predicted"/>
<name>A0A0G4PLB0_PENC3</name>
<organism evidence="1 2">
    <name type="scientific">Penicillium camemberti (strain FM 013)</name>
    <dbReference type="NCBI Taxonomy" id="1429867"/>
    <lineage>
        <taxon>Eukaryota</taxon>
        <taxon>Fungi</taxon>
        <taxon>Dikarya</taxon>
        <taxon>Ascomycota</taxon>
        <taxon>Pezizomycotina</taxon>
        <taxon>Eurotiomycetes</taxon>
        <taxon>Eurotiomycetidae</taxon>
        <taxon>Eurotiales</taxon>
        <taxon>Aspergillaceae</taxon>
        <taxon>Penicillium</taxon>
    </lineage>
</organism>
<sequence>MEVRGSGRIKKTTTATTAIMGSILDLNNAQEQLAELRISLWIGPDRVAVRQILVLGLRLELPPRVLHSCSSSSAKLMSPNATSVRNDPSISTPMATFTLIGYPVIV</sequence>
<evidence type="ECO:0000313" key="1">
    <source>
        <dbReference type="EMBL" id="CRL26941.1"/>
    </source>
</evidence>